<comment type="caution">
    <text evidence="1">The sequence shown here is derived from an EMBL/GenBank/DDBJ whole genome shotgun (WGS) entry which is preliminary data.</text>
</comment>
<proteinExistence type="predicted"/>
<reference evidence="1 2" key="1">
    <citation type="submission" date="2023-02" db="EMBL/GenBank/DDBJ databases">
        <title>Dictyobacter halimunensis sp. nov., a new member of the class Ktedonobacteria from forest soil in a geothermal area.</title>
        <authorList>
            <person name="Rachmania M.K."/>
            <person name="Ningsih F."/>
            <person name="Sakai Y."/>
            <person name="Yabe S."/>
            <person name="Yokota A."/>
            <person name="Sjamsuridzal W."/>
        </authorList>
    </citation>
    <scope>NUCLEOTIDE SEQUENCE [LARGE SCALE GENOMIC DNA]</scope>
    <source>
        <strain evidence="1 2">S3.2.2.5</strain>
    </source>
</reference>
<organism evidence="1 2">
    <name type="scientific">Dictyobacter halimunensis</name>
    <dbReference type="NCBI Taxonomy" id="3026934"/>
    <lineage>
        <taxon>Bacteria</taxon>
        <taxon>Bacillati</taxon>
        <taxon>Chloroflexota</taxon>
        <taxon>Ktedonobacteria</taxon>
        <taxon>Ktedonobacterales</taxon>
        <taxon>Dictyobacteraceae</taxon>
        <taxon>Dictyobacter</taxon>
    </lineage>
</organism>
<keyword evidence="2" id="KW-1185">Reference proteome</keyword>
<gene>
    <name evidence="1" type="ORF">KDH_23430</name>
</gene>
<dbReference type="EMBL" id="BSRI01000001">
    <property type="protein sequence ID" value="GLV55499.1"/>
    <property type="molecule type" value="Genomic_DNA"/>
</dbReference>
<sequence>MDEGLRSATVPRPLLITAYWPRIQEGGDNIGFGISQAHIFYTLVISRLPRLFNLLVEPRTIVTFPPLLRVLIGTLPVMLGTRMIHKGWIGNGKGYFVIDDKGKALSFLGEQVPESINGRMGVGRKKFLRQLNQ</sequence>
<dbReference type="RefSeq" id="WP_338249889.1">
    <property type="nucleotide sequence ID" value="NZ_BSRI01000001.1"/>
</dbReference>
<protein>
    <submittedName>
        <fullName evidence="1">Uncharacterized protein</fullName>
    </submittedName>
</protein>
<accession>A0ABQ6FMR1</accession>
<evidence type="ECO:0000313" key="1">
    <source>
        <dbReference type="EMBL" id="GLV55499.1"/>
    </source>
</evidence>
<name>A0ABQ6FMR1_9CHLR</name>
<dbReference type="Proteomes" id="UP001344906">
    <property type="component" value="Unassembled WGS sequence"/>
</dbReference>
<evidence type="ECO:0000313" key="2">
    <source>
        <dbReference type="Proteomes" id="UP001344906"/>
    </source>
</evidence>